<keyword evidence="3" id="KW-0741">SOS mutagenesis</keyword>
<dbReference type="Proteomes" id="UP001500171">
    <property type="component" value="Unassembled WGS sequence"/>
</dbReference>
<dbReference type="RefSeq" id="WP_345487833.1">
    <property type="nucleotide sequence ID" value="NZ_BAABHY010000001.1"/>
</dbReference>
<dbReference type="PANTHER" id="PTHR11076:SF34">
    <property type="entry name" value="PROTEIN UMUC"/>
    <property type="match status" value="1"/>
</dbReference>
<dbReference type="Gene3D" id="3.30.1490.100">
    <property type="entry name" value="DNA polymerase, Y-family, little finger domain"/>
    <property type="match status" value="1"/>
</dbReference>
<evidence type="ECO:0000256" key="3">
    <source>
        <dbReference type="ARBA" id="ARBA00023199"/>
    </source>
</evidence>
<comment type="similarity">
    <text evidence="1">Belongs to the DNA polymerase type-Y family.</text>
</comment>
<evidence type="ECO:0000313" key="7">
    <source>
        <dbReference type="EMBL" id="GAA5104448.1"/>
    </source>
</evidence>
<dbReference type="InterPro" id="IPR043502">
    <property type="entry name" value="DNA/RNA_pol_sf"/>
</dbReference>
<dbReference type="PANTHER" id="PTHR11076">
    <property type="entry name" value="DNA REPAIR POLYMERASE UMUC / TRANSFERASE FAMILY MEMBER"/>
    <property type="match status" value="1"/>
</dbReference>
<dbReference type="Gene3D" id="3.40.1170.60">
    <property type="match status" value="1"/>
</dbReference>
<dbReference type="InterPro" id="IPR050116">
    <property type="entry name" value="DNA_polymerase-Y"/>
</dbReference>
<dbReference type="Pfam" id="PF00817">
    <property type="entry name" value="IMS"/>
    <property type="match status" value="1"/>
</dbReference>
<keyword evidence="2" id="KW-0227">DNA damage</keyword>
<evidence type="ECO:0000256" key="2">
    <source>
        <dbReference type="ARBA" id="ARBA00022763"/>
    </source>
</evidence>
<keyword evidence="4" id="KW-0234">DNA repair</keyword>
<dbReference type="Pfam" id="PF11799">
    <property type="entry name" value="IMS_C"/>
    <property type="match status" value="1"/>
</dbReference>
<dbReference type="InterPro" id="IPR017961">
    <property type="entry name" value="DNA_pol_Y-fam_little_finger"/>
</dbReference>
<dbReference type="PROSITE" id="PS50173">
    <property type="entry name" value="UMUC"/>
    <property type="match status" value="1"/>
</dbReference>
<protein>
    <submittedName>
        <fullName evidence="7">Translesion error-prone DNA polymerase V subunit UmuC</fullName>
    </submittedName>
</protein>
<dbReference type="InterPro" id="IPR001126">
    <property type="entry name" value="UmuC"/>
</dbReference>
<evidence type="ECO:0000256" key="4">
    <source>
        <dbReference type="ARBA" id="ARBA00023204"/>
    </source>
</evidence>
<feature type="domain" description="UmuC" evidence="6">
    <location>
        <begin position="2"/>
        <end position="188"/>
    </location>
</feature>
<dbReference type="InterPro" id="IPR043128">
    <property type="entry name" value="Rev_trsase/Diguanyl_cyclase"/>
</dbReference>
<dbReference type="NCBIfam" id="NF002955">
    <property type="entry name" value="PRK03609.1"/>
    <property type="match status" value="1"/>
</dbReference>
<dbReference type="CDD" id="cd01700">
    <property type="entry name" value="PolY_Pol_V_umuC"/>
    <property type="match status" value="1"/>
</dbReference>
<comment type="caution">
    <text evidence="7">The sequence shown here is derived from an EMBL/GenBank/DDBJ whole genome shotgun (WGS) entry which is preliminary data.</text>
</comment>
<dbReference type="Gene3D" id="3.30.70.270">
    <property type="match status" value="1"/>
</dbReference>
<dbReference type="SUPFAM" id="SSF100879">
    <property type="entry name" value="Lesion bypass DNA polymerase (Y-family), little finger domain"/>
    <property type="match status" value="1"/>
</dbReference>
<dbReference type="SUPFAM" id="SSF56672">
    <property type="entry name" value="DNA/RNA polymerases"/>
    <property type="match status" value="1"/>
</dbReference>
<dbReference type="InterPro" id="IPR025188">
    <property type="entry name" value="DUF4113"/>
</dbReference>
<name>A0ABP9N2M2_9GAMM</name>
<organism evidence="7 8">
    <name type="scientific">Orbus sasakiae</name>
    <dbReference type="NCBI Taxonomy" id="1078475"/>
    <lineage>
        <taxon>Bacteria</taxon>
        <taxon>Pseudomonadati</taxon>
        <taxon>Pseudomonadota</taxon>
        <taxon>Gammaproteobacteria</taxon>
        <taxon>Orbales</taxon>
        <taxon>Orbaceae</taxon>
        <taxon>Orbus</taxon>
    </lineage>
</organism>
<reference evidence="8" key="1">
    <citation type="journal article" date="2019" name="Int. J. Syst. Evol. Microbiol.">
        <title>The Global Catalogue of Microorganisms (GCM) 10K type strain sequencing project: providing services to taxonomists for standard genome sequencing and annotation.</title>
        <authorList>
            <consortium name="The Broad Institute Genomics Platform"/>
            <consortium name="The Broad Institute Genome Sequencing Center for Infectious Disease"/>
            <person name="Wu L."/>
            <person name="Ma J."/>
        </authorList>
    </citation>
    <scope>NUCLEOTIDE SEQUENCE [LARGE SCALE GENOMIC DNA]</scope>
    <source>
        <strain evidence="8">JCM 18050</strain>
    </source>
</reference>
<dbReference type="Gene3D" id="1.10.150.20">
    <property type="entry name" value="5' to 3' exonuclease, C-terminal subdomain"/>
    <property type="match status" value="1"/>
</dbReference>
<evidence type="ECO:0000259" key="6">
    <source>
        <dbReference type="PROSITE" id="PS50173"/>
    </source>
</evidence>
<sequence>MFAHIDVNSFYASCEKVFRPDLDNEPIIVLSNNDGCVIARSQEAKALGIKMGHPYFQLSAQFIEQHNIQVFSSNYALYADMSNRVMETLERLTPAIEIYSIDEAFCQLATHSPSLELEQIGKTLKDTVKQHTHLAVGVGIAPTKTLAKLANYAAKKWQKTQGVVDLSNRIRQHKLMAITPVEEVWGIGRRLAKQLNVLKINTALDLAKLSPHEARKKFNVIVERTVRELNGESCLTLDNIHEPRKQIICSRSFGEKVTELEVMQAAICNYTAKAAEKLRHDKQYCKHITVFIKTSPFVPNSPYYSNYSSEVIAATNDTRELLTAAQNILQRIWQPNKHYQKAGVILNDFCDNETNQFDLFIDHHKKTRNGDLMQVIDKINYSHLGKIFFASQGVNGQWHMKQNRLSPAYTTRIADIATVKL</sequence>
<keyword evidence="5" id="KW-0742">SOS response</keyword>
<dbReference type="EMBL" id="BAABHY010000001">
    <property type="protein sequence ID" value="GAA5104448.1"/>
    <property type="molecule type" value="Genomic_DNA"/>
</dbReference>
<accession>A0ABP9N2M2</accession>
<gene>
    <name evidence="7" type="primary">umuC</name>
    <name evidence="7" type="ORF">GCM10023211_02120</name>
</gene>
<keyword evidence="8" id="KW-1185">Reference proteome</keyword>
<evidence type="ECO:0000256" key="1">
    <source>
        <dbReference type="ARBA" id="ARBA00010945"/>
    </source>
</evidence>
<evidence type="ECO:0000256" key="5">
    <source>
        <dbReference type="ARBA" id="ARBA00023236"/>
    </source>
</evidence>
<proteinExistence type="inferred from homology"/>
<evidence type="ECO:0000313" key="8">
    <source>
        <dbReference type="Proteomes" id="UP001500171"/>
    </source>
</evidence>
<dbReference type="Pfam" id="PF13438">
    <property type="entry name" value="DUF4113"/>
    <property type="match status" value="1"/>
</dbReference>
<dbReference type="InterPro" id="IPR036775">
    <property type="entry name" value="DNA_pol_Y-fam_lit_finger_sf"/>
</dbReference>